<dbReference type="SUPFAM" id="SSF51998">
    <property type="entry name" value="PFL-like glycyl radical enzymes"/>
    <property type="match status" value="2"/>
</dbReference>
<dbReference type="InterPro" id="IPR051215">
    <property type="entry name" value="GRE"/>
</dbReference>
<dbReference type="RefSeq" id="XP_041690690.1">
    <property type="nucleotide sequence ID" value="XM_041825295.1"/>
</dbReference>
<dbReference type="AlphaFoldDB" id="A0A1L7UEU0"/>
<dbReference type="EMBL" id="FCQH01000020">
    <property type="protein sequence ID" value="CVL07702.1"/>
    <property type="molecule type" value="Genomic_DNA"/>
</dbReference>
<dbReference type="Gene3D" id="3.20.70.20">
    <property type="match status" value="2"/>
</dbReference>
<gene>
    <name evidence="2" type="ORF">FMAN_14580</name>
</gene>
<accession>A0A1L7UEU0</accession>
<evidence type="ECO:0000313" key="3">
    <source>
        <dbReference type="Proteomes" id="UP000184255"/>
    </source>
</evidence>
<sequence>MSQGRYIGGDAPKDRFLSLLGRTFSHWADGWMDKPNFPRLPALTDFYDTEEDKAKVMSEPVPVRQGLANPKTLTLSLSDPESKTARFNDLLRIDPKELIVGVIPGFTPGHGKEVLPYLSKEETIEAWLEGSLNEWSASGLVVPDQERLVQKGLGELHSELQVKIDNASQVKEKSFFCSGLLSIKGVQGYLRSWTILTQNAAAHASNEDYKANMEDISKRLSHPVDYPPRDFQDAVQLVFSVHCCLHLVGESTALGRLDLILWSFLEKDSISLGRANEIVDCLWLKIGENTFVNRAFVYNHGGGINQSVQQVTVGGYKDIKFVITPDIRNFEGYVGDGAPRGASADGRRNGISIASDLSPVPATQDLLPNPALKDIYQAMESYISNAVAYGLPNASLVDINIDETFPLEDLKEFVKRYAQGHKAVKYLEKYNLLRVRMGEWTEFYATMFPEHQGQHQRRRYFEP</sequence>
<organism evidence="2 3">
    <name type="scientific">Fusarium mangiferae</name>
    <name type="common">Mango malformation disease fungus</name>
    <dbReference type="NCBI Taxonomy" id="192010"/>
    <lineage>
        <taxon>Eukaryota</taxon>
        <taxon>Fungi</taxon>
        <taxon>Dikarya</taxon>
        <taxon>Ascomycota</taxon>
        <taxon>Pezizomycotina</taxon>
        <taxon>Sordariomycetes</taxon>
        <taxon>Hypocreomycetidae</taxon>
        <taxon>Hypocreales</taxon>
        <taxon>Nectriaceae</taxon>
        <taxon>Fusarium</taxon>
        <taxon>Fusarium fujikuroi species complex</taxon>
    </lineage>
</organism>
<feature type="domain" description="PFL" evidence="1">
    <location>
        <begin position="14"/>
        <end position="317"/>
    </location>
</feature>
<dbReference type="InterPro" id="IPR004184">
    <property type="entry name" value="PFL_dom"/>
</dbReference>
<keyword evidence="3" id="KW-1185">Reference proteome</keyword>
<evidence type="ECO:0000313" key="2">
    <source>
        <dbReference type="EMBL" id="CVL07702.1"/>
    </source>
</evidence>
<proteinExistence type="predicted"/>
<comment type="caution">
    <text evidence="2">The sequence shown here is derived from an EMBL/GenBank/DDBJ whole genome shotgun (WGS) entry which is preliminary data.</text>
</comment>
<dbReference type="GeneID" id="65093826"/>
<reference evidence="3" key="1">
    <citation type="journal article" date="2016" name="Genome Biol. Evol.">
        <title>Comparative 'omics' of the Fusarium fujikuroi species complex highlights differences in genetic potential and metabolite synthesis.</title>
        <authorList>
            <person name="Niehaus E.-M."/>
            <person name="Muensterkoetter M."/>
            <person name="Proctor R.H."/>
            <person name="Brown D.W."/>
            <person name="Sharon A."/>
            <person name="Idan Y."/>
            <person name="Oren-Young L."/>
            <person name="Sieber C.M."/>
            <person name="Novak O."/>
            <person name="Pencik A."/>
            <person name="Tarkowska D."/>
            <person name="Hromadova K."/>
            <person name="Freeman S."/>
            <person name="Maymon M."/>
            <person name="Elazar M."/>
            <person name="Youssef S.A."/>
            <person name="El-Shabrawy E.S.M."/>
            <person name="Shalaby A.B.A."/>
            <person name="Houterman P."/>
            <person name="Brock N.L."/>
            <person name="Burkhardt I."/>
            <person name="Tsavkelova E.A."/>
            <person name="Dickschat J.S."/>
            <person name="Galuszka P."/>
            <person name="Gueldener U."/>
            <person name="Tudzynski B."/>
        </authorList>
    </citation>
    <scope>NUCLEOTIDE SEQUENCE [LARGE SCALE GENOMIC DNA]</scope>
    <source>
        <strain evidence="3">MRC7560</strain>
    </source>
</reference>
<protein>
    <recommendedName>
        <fullName evidence="1">PFL domain-containing protein</fullName>
    </recommendedName>
</protein>
<dbReference type="GO" id="GO:0003824">
    <property type="term" value="F:catalytic activity"/>
    <property type="evidence" value="ECO:0007669"/>
    <property type="project" value="InterPro"/>
</dbReference>
<dbReference type="PANTHER" id="PTHR43641">
    <property type="entry name" value="FORMATE ACETYLTRANSFERASE 3-RELATED"/>
    <property type="match status" value="1"/>
</dbReference>
<evidence type="ECO:0000259" key="1">
    <source>
        <dbReference type="PROSITE" id="PS51554"/>
    </source>
</evidence>
<dbReference type="GO" id="GO:0005829">
    <property type="term" value="C:cytosol"/>
    <property type="evidence" value="ECO:0007669"/>
    <property type="project" value="TreeGrafter"/>
</dbReference>
<dbReference type="Proteomes" id="UP000184255">
    <property type="component" value="Unassembled WGS sequence"/>
</dbReference>
<dbReference type="PANTHER" id="PTHR43641:SF2">
    <property type="entry name" value="DEHYDRATASE YBIW-RELATED"/>
    <property type="match status" value="1"/>
</dbReference>
<dbReference type="Pfam" id="PF02901">
    <property type="entry name" value="PFL-like"/>
    <property type="match status" value="1"/>
</dbReference>
<dbReference type="PROSITE" id="PS51554">
    <property type="entry name" value="PFL"/>
    <property type="match status" value="1"/>
</dbReference>
<name>A0A1L7UEU0_FUSMA</name>
<dbReference type="VEuPathDB" id="FungiDB:FMAN_14580"/>